<reference evidence="1 2" key="1">
    <citation type="submission" date="2019-02" db="EMBL/GenBank/DDBJ databases">
        <title>Deep-cultivation of Planctomycetes and their phenomic and genomic characterization uncovers novel biology.</title>
        <authorList>
            <person name="Wiegand S."/>
            <person name="Jogler M."/>
            <person name="Boedeker C."/>
            <person name="Pinto D."/>
            <person name="Vollmers J."/>
            <person name="Rivas-Marin E."/>
            <person name="Kohn T."/>
            <person name="Peeters S.H."/>
            <person name="Heuer A."/>
            <person name="Rast P."/>
            <person name="Oberbeckmann S."/>
            <person name="Bunk B."/>
            <person name="Jeske O."/>
            <person name="Meyerdierks A."/>
            <person name="Storesund J.E."/>
            <person name="Kallscheuer N."/>
            <person name="Luecker S."/>
            <person name="Lage O.M."/>
            <person name="Pohl T."/>
            <person name="Merkel B.J."/>
            <person name="Hornburger P."/>
            <person name="Mueller R.-W."/>
            <person name="Bruemmer F."/>
            <person name="Labrenz M."/>
            <person name="Spormann A.M."/>
            <person name="Op Den Camp H."/>
            <person name="Overmann J."/>
            <person name="Amann R."/>
            <person name="Jetten M.S.M."/>
            <person name="Mascher T."/>
            <person name="Medema M.H."/>
            <person name="Devos D.P."/>
            <person name="Kaster A.-K."/>
            <person name="Ovreas L."/>
            <person name="Rohde M."/>
            <person name="Galperin M.Y."/>
            <person name="Jogler C."/>
        </authorList>
    </citation>
    <scope>NUCLEOTIDE SEQUENCE [LARGE SCALE GENOMIC DNA]</scope>
    <source>
        <strain evidence="1 2">Pla108</strain>
    </source>
</reference>
<dbReference type="Proteomes" id="UP000317421">
    <property type="component" value="Unassembled WGS sequence"/>
</dbReference>
<dbReference type="EMBL" id="SJPR01000001">
    <property type="protein sequence ID" value="TWU00476.1"/>
    <property type="molecule type" value="Genomic_DNA"/>
</dbReference>
<dbReference type="AlphaFoldDB" id="A0A5C6AMW9"/>
<organism evidence="1 2">
    <name type="scientific">Botrimarina colliarenosi</name>
    <dbReference type="NCBI Taxonomy" id="2528001"/>
    <lineage>
        <taxon>Bacteria</taxon>
        <taxon>Pseudomonadati</taxon>
        <taxon>Planctomycetota</taxon>
        <taxon>Planctomycetia</taxon>
        <taxon>Pirellulales</taxon>
        <taxon>Lacipirellulaceae</taxon>
        <taxon>Botrimarina</taxon>
    </lineage>
</organism>
<evidence type="ECO:0000313" key="1">
    <source>
        <dbReference type="EMBL" id="TWU00476.1"/>
    </source>
</evidence>
<comment type="caution">
    <text evidence="1">The sequence shown here is derived from an EMBL/GenBank/DDBJ whole genome shotgun (WGS) entry which is preliminary data.</text>
</comment>
<name>A0A5C6AMW9_9BACT</name>
<keyword evidence="2" id="KW-1185">Reference proteome</keyword>
<evidence type="ECO:0000313" key="2">
    <source>
        <dbReference type="Proteomes" id="UP000317421"/>
    </source>
</evidence>
<accession>A0A5C6AMW9</accession>
<protein>
    <submittedName>
        <fullName evidence="1">Uncharacterized protein</fullName>
    </submittedName>
</protein>
<proteinExistence type="predicted"/>
<gene>
    <name evidence="1" type="ORF">Pla108_14270</name>
</gene>
<sequence length="67" mass="7048">MYSVPTPTFSSPACSAFATNSGPLSLRMWPGTPRIANSSHNASITSSLVMLRSIFSTRPAYAGRLGA</sequence>